<dbReference type="PANTHER" id="PTHR12483">
    <property type="entry name" value="SOLUTE CARRIER FAMILY 31 COPPER TRANSPORTERS"/>
    <property type="match status" value="1"/>
</dbReference>
<feature type="transmembrane region" description="Helical" evidence="5">
    <location>
        <begin position="37"/>
        <end position="55"/>
    </location>
</feature>
<evidence type="ECO:0000313" key="8">
    <source>
        <dbReference type="Proteomes" id="UP000054097"/>
    </source>
</evidence>
<name>A0A0C2XYG0_SERVB</name>
<comment type="subcellular location">
    <subcellularLocation>
        <location evidence="1 5">Membrane</location>
        <topology evidence="1 5">Multi-pass membrane protein</topology>
    </subcellularLocation>
</comment>
<evidence type="ECO:0000313" key="7">
    <source>
        <dbReference type="EMBL" id="KIM33897.1"/>
    </source>
</evidence>
<dbReference type="Pfam" id="PF04145">
    <property type="entry name" value="Ctr"/>
    <property type="match status" value="1"/>
</dbReference>
<proteinExistence type="inferred from homology"/>
<evidence type="ECO:0000256" key="5">
    <source>
        <dbReference type="RuleBase" id="RU367022"/>
    </source>
</evidence>
<reference evidence="8" key="2">
    <citation type="submission" date="2015-01" db="EMBL/GenBank/DDBJ databases">
        <title>Evolutionary Origins and Diversification of the Mycorrhizal Mutualists.</title>
        <authorList>
            <consortium name="DOE Joint Genome Institute"/>
            <consortium name="Mycorrhizal Genomics Consortium"/>
            <person name="Kohler A."/>
            <person name="Kuo A."/>
            <person name="Nagy L.G."/>
            <person name="Floudas D."/>
            <person name="Copeland A."/>
            <person name="Barry K.W."/>
            <person name="Cichocki N."/>
            <person name="Veneault-Fourrey C."/>
            <person name="LaButti K."/>
            <person name="Lindquist E.A."/>
            <person name="Lipzen A."/>
            <person name="Lundell T."/>
            <person name="Morin E."/>
            <person name="Murat C."/>
            <person name="Riley R."/>
            <person name="Ohm R."/>
            <person name="Sun H."/>
            <person name="Tunlid A."/>
            <person name="Henrissat B."/>
            <person name="Grigoriev I.V."/>
            <person name="Hibbett D.S."/>
            <person name="Martin F."/>
        </authorList>
    </citation>
    <scope>NUCLEOTIDE SEQUENCE [LARGE SCALE GENOMIC DNA]</scope>
    <source>
        <strain evidence="8">MAFF 305830</strain>
    </source>
</reference>
<dbReference type="Proteomes" id="UP000054097">
    <property type="component" value="Unassembled WGS sequence"/>
</dbReference>
<dbReference type="STRING" id="933852.A0A0C2XYG0"/>
<gene>
    <name evidence="7" type="ORF">M408DRAFT_13618</name>
</gene>
<evidence type="ECO:0000256" key="1">
    <source>
        <dbReference type="ARBA" id="ARBA00004141"/>
    </source>
</evidence>
<dbReference type="InterPro" id="IPR007274">
    <property type="entry name" value="Cop_transporter"/>
</dbReference>
<dbReference type="GO" id="GO:0005375">
    <property type="term" value="F:copper ion transmembrane transporter activity"/>
    <property type="evidence" value="ECO:0007669"/>
    <property type="project" value="UniProtKB-UniRule"/>
</dbReference>
<keyword evidence="5" id="KW-0406">Ion transport</keyword>
<keyword evidence="5" id="KW-0813">Transport</keyword>
<dbReference type="HOGENOM" id="CLU_090404_0_1_1"/>
<keyword evidence="4 5" id="KW-0472">Membrane</keyword>
<evidence type="ECO:0000256" key="6">
    <source>
        <dbReference type="SAM" id="MobiDB-lite"/>
    </source>
</evidence>
<accession>A0A0C2XYG0</accession>
<reference evidence="7 8" key="1">
    <citation type="submission" date="2014-04" db="EMBL/GenBank/DDBJ databases">
        <authorList>
            <consortium name="DOE Joint Genome Institute"/>
            <person name="Kuo A."/>
            <person name="Zuccaro A."/>
            <person name="Kohler A."/>
            <person name="Nagy L.G."/>
            <person name="Floudas D."/>
            <person name="Copeland A."/>
            <person name="Barry K.W."/>
            <person name="Cichocki N."/>
            <person name="Veneault-Fourrey C."/>
            <person name="LaButti K."/>
            <person name="Lindquist E.A."/>
            <person name="Lipzen A."/>
            <person name="Lundell T."/>
            <person name="Morin E."/>
            <person name="Murat C."/>
            <person name="Sun H."/>
            <person name="Tunlid A."/>
            <person name="Henrissat B."/>
            <person name="Grigoriev I.V."/>
            <person name="Hibbett D.S."/>
            <person name="Martin F."/>
            <person name="Nordberg H.P."/>
            <person name="Cantor M.N."/>
            <person name="Hua S.X."/>
        </authorList>
    </citation>
    <scope>NUCLEOTIDE SEQUENCE [LARGE SCALE GENOMIC DNA]</scope>
    <source>
        <strain evidence="7 8">MAFF 305830</strain>
    </source>
</reference>
<comment type="similarity">
    <text evidence="5">Belongs to the copper transporter (Ctr) (TC 1.A.56) family. SLC31A subfamily.</text>
</comment>
<dbReference type="OrthoDB" id="73901at2759"/>
<dbReference type="PANTHER" id="PTHR12483:SF27">
    <property type="entry name" value="COPPER TRANSPORT PROTEIN CTR1"/>
    <property type="match status" value="1"/>
</dbReference>
<organism evidence="7 8">
    <name type="scientific">Serendipita vermifera MAFF 305830</name>
    <dbReference type="NCBI Taxonomy" id="933852"/>
    <lineage>
        <taxon>Eukaryota</taxon>
        <taxon>Fungi</taxon>
        <taxon>Dikarya</taxon>
        <taxon>Basidiomycota</taxon>
        <taxon>Agaricomycotina</taxon>
        <taxon>Agaricomycetes</taxon>
        <taxon>Sebacinales</taxon>
        <taxon>Serendipitaceae</taxon>
        <taxon>Serendipita</taxon>
    </lineage>
</organism>
<keyword evidence="8" id="KW-1185">Reference proteome</keyword>
<evidence type="ECO:0000256" key="3">
    <source>
        <dbReference type="ARBA" id="ARBA00022989"/>
    </source>
</evidence>
<dbReference type="EMBL" id="KN824277">
    <property type="protein sequence ID" value="KIM33897.1"/>
    <property type="molecule type" value="Genomic_DNA"/>
</dbReference>
<dbReference type="GO" id="GO:0005886">
    <property type="term" value="C:plasma membrane"/>
    <property type="evidence" value="ECO:0007669"/>
    <property type="project" value="TreeGrafter"/>
</dbReference>
<keyword evidence="5" id="KW-0186">Copper</keyword>
<sequence length="187" mass="20565">MDGDSSDGTGMMVPWLHFTPGDTLLFQDWVPTEPGPIFGACVGLFMLAIVDRWLAALRRFMEIWWAERARVAISGRFIKLRDKSRSEEDKIGAVGDVSDPSLRDEQAATRRSPATAKLSRNAIPPFIASHDFVRGAFVVVQTAITYALMLTVMTFNAGFIIAILVGLGTGEVLFGRLAYTSFSHADH</sequence>
<keyword evidence="5" id="KW-0187">Copper transport</keyword>
<evidence type="ECO:0000256" key="2">
    <source>
        <dbReference type="ARBA" id="ARBA00022692"/>
    </source>
</evidence>
<evidence type="ECO:0000256" key="4">
    <source>
        <dbReference type="ARBA" id="ARBA00023136"/>
    </source>
</evidence>
<keyword evidence="3 5" id="KW-1133">Transmembrane helix</keyword>
<protein>
    <recommendedName>
        <fullName evidence="5">Copper transport protein</fullName>
    </recommendedName>
</protein>
<dbReference type="AlphaFoldDB" id="A0A0C2XYG0"/>
<feature type="region of interest" description="Disordered" evidence="6">
    <location>
        <begin position="92"/>
        <end position="114"/>
    </location>
</feature>
<keyword evidence="2 5" id="KW-0812">Transmembrane</keyword>